<dbReference type="PANTHER" id="PTHR45790:SF3">
    <property type="entry name" value="S-ADENOSYL-L-METHIONINE-DEPENDENT UROPORPHYRINOGEN III METHYLTRANSFERASE, CHLOROPLASTIC"/>
    <property type="match status" value="1"/>
</dbReference>
<dbReference type="NCBIfam" id="NF004790">
    <property type="entry name" value="PRK06136.1"/>
    <property type="match status" value="1"/>
</dbReference>
<dbReference type="CDD" id="cd11642">
    <property type="entry name" value="SUMT"/>
    <property type="match status" value="1"/>
</dbReference>
<keyword evidence="2 6" id="KW-0489">Methyltransferase</keyword>
<dbReference type="InterPro" id="IPR000878">
    <property type="entry name" value="4pyrrol_Mease"/>
</dbReference>
<dbReference type="EC" id="2.1.1.107" evidence="1"/>
<comment type="caution">
    <text evidence="8">The sequence shown here is derived from an EMBL/GenBank/DDBJ whole genome shotgun (WGS) entry which is preliminary data.</text>
</comment>
<keyword evidence="3 6" id="KW-0808">Transferase</keyword>
<organism evidence="8 9">
    <name type="scientific">Candidatus Fusicatenibacter merdavium</name>
    <dbReference type="NCBI Taxonomy" id="2838600"/>
    <lineage>
        <taxon>Bacteria</taxon>
        <taxon>Bacillati</taxon>
        <taxon>Bacillota</taxon>
        <taxon>Clostridia</taxon>
        <taxon>Lachnospirales</taxon>
        <taxon>Lachnospiraceae</taxon>
        <taxon>Fusicatenibacter</taxon>
    </lineage>
</organism>
<dbReference type="InterPro" id="IPR014776">
    <property type="entry name" value="4pyrrole_Mease_sub2"/>
</dbReference>
<dbReference type="InterPro" id="IPR003043">
    <property type="entry name" value="Uropor_MeTrfase_CS"/>
</dbReference>
<reference evidence="8" key="2">
    <citation type="submission" date="2021-04" db="EMBL/GenBank/DDBJ databases">
        <authorList>
            <person name="Gilroy R."/>
        </authorList>
    </citation>
    <scope>NUCLEOTIDE SEQUENCE</scope>
    <source>
        <strain evidence="8">CHK183-1962</strain>
    </source>
</reference>
<evidence type="ECO:0000256" key="6">
    <source>
        <dbReference type="RuleBase" id="RU003960"/>
    </source>
</evidence>
<dbReference type="GO" id="GO:0004851">
    <property type="term" value="F:uroporphyrin-III C-methyltransferase activity"/>
    <property type="evidence" value="ECO:0007669"/>
    <property type="project" value="UniProtKB-EC"/>
</dbReference>
<dbReference type="GO" id="GO:0032259">
    <property type="term" value="P:methylation"/>
    <property type="evidence" value="ECO:0007669"/>
    <property type="project" value="UniProtKB-KW"/>
</dbReference>
<dbReference type="PANTHER" id="PTHR45790">
    <property type="entry name" value="SIROHEME SYNTHASE-RELATED"/>
    <property type="match status" value="1"/>
</dbReference>
<keyword evidence="4" id="KW-0949">S-adenosyl-L-methionine</keyword>
<proteinExistence type="inferred from homology"/>
<evidence type="ECO:0000256" key="5">
    <source>
        <dbReference type="ARBA" id="ARBA00023244"/>
    </source>
</evidence>
<dbReference type="InterPro" id="IPR006366">
    <property type="entry name" value="CobA/CysG_C"/>
</dbReference>
<dbReference type="AlphaFoldDB" id="A0A9D1XHU1"/>
<evidence type="ECO:0000256" key="1">
    <source>
        <dbReference type="ARBA" id="ARBA00012162"/>
    </source>
</evidence>
<evidence type="ECO:0000259" key="7">
    <source>
        <dbReference type="Pfam" id="PF00590"/>
    </source>
</evidence>
<dbReference type="FunFam" id="3.40.1010.10:FF:000001">
    <property type="entry name" value="Siroheme synthase"/>
    <property type="match status" value="1"/>
</dbReference>
<dbReference type="Gene3D" id="3.40.1010.10">
    <property type="entry name" value="Cobalt-precorrin-4 Transmethylase, Domain 1"/>
    <property type="match status" value="1"/>
</dbReference>
<dbReference type="PROSITE" id="PS00840">
    <property type="entry name" value="SUMT_2"/>
    <property type="match status" value="1"/>
</dbReference>
<dbReference type="PROSITE" id="PS00839">
    <property type="entry name" value="SUMT_1"/>
    <property type="match status" value="1"/>
</dbReference>
<dbReference type="InterPro" id="IPR014777">
    <property type="entry name" value="4pyrrole_Mease_sub1"/>
</dbReference>
<name>A0A9D1XHU1_9FIRM</name>
<dbReference type="SUPFAM" id="SSF53790">
    <property type="entry name" value="Tetrapyrrole methylase"/>
    <property type="match status" value="1"/>
</dbReference>
<gene>
    <name evidence="8" type="primary">cobA</name>
    <name evidence="8" type="ORF">H9734_11740</name>
</gene>
<evidence type="ECO:0000313" key="8">
    <source>
        <dbReference type="EMBL" id="HIX78245.1"/>
    </source>
</evidence>
<dbReference type="FunFam" id="3.30.950.10:FF:000001">
    <property type="entry name" value="Siroheme synthase"/>
    <property type="match status" value="1"/>
</dbReference>
<protein>
    <recommendedName>
        <fullName evidence="1">uroporphyrinogen-III C-methyltransferase</fullName>
        <ecNumber evidence="1">2.1.1.107</ecNumber>
    </recommendedName>
</protein>
<dbReference type="InterPro" id="IPR035996">
    <property type="entry name" value="4pyrrol_Methylase_sf"/>
</dbReference>
<feature type="domain" description="Tetrapyrrole methylase" evidence="7">
    <location>
        <begin position="27"/>
        <end position="237"/>
    </location>
</feature>
<dbReference type="NCBIfam" id="TIGR01469">
    <property type="entry name" value="cobA_cysG_Cterm"/>
    <property type="match status" value="1"/>
</dbReference>
<dbReference type="InterPro" id="IPR050161">
    <property type="entry name" value="Siro_Cobalamin_biosynth"/>
</dbReference>
<evidence type="ECO:0000256" key="4">
    <source>
        <dbReference type="ARBA" id="ARBA00022691"/>
    </source>
</evidence>
<sequence length="256" mass="27067">MKEQEKWKTADVPAVSGKDRAAEREGKVWLVGAGPGDAGLLTLKGARVLEQAQVVVYDSLVGDGVLAMIPPGVKTINVGKRAGHHTMPQEQINQVLLEEVKAGQRVVRLKGGDPFLFGRGGEELELLAENGIPYEIVPGITSAVAVPAYNGIPVTHRDFCSSVHIITGHQRKGEPLKIDFDALVRTKGTLVFLMGISALPSIMEGLLAAGMSPDMPCAVLSRGTTAFQKCLESTVGAMEQTVKARGVVTPAIIVVG</sequence>
<feature type="non-terminal residue" evidence="8">
    <location>
        <position position="256"/>
    </location>
</feature>
<accession>A0A9D1XHU1</accession>
<dbReference type="EMBL" id="DXEK01000191">
    <property type="protein sequence ID" value="HIX78245.1"/>
    <property type="molecule type" value="Genomic_DNA"/>
</dbReference>
<evidence type="ECO:0000313" key="9">
    <source>
        <dbReference type="Proteomes" id="UP000886890"/>
    </source>
</evidence>
<comment type="similarity">
    <text evidence="6">Belongs to the precorrin methyltransferase family.</text>
</comment>
<keyword evidence="5" id="KW-0627">Porphyrin biosynthesis</keyword>
<reference evidence="8" key="1">
    <citation type="journal article" date="2021" name="PeerJ">
        <title>Extensive microbial diversity within the chicken gut microbiome revealed by metagenomics and culture.</title>
        <authorList>
            <person name="Gilroy R."/>
            <person name="Ravi A."/>
            <person name="Getino M."/>
            <person name="Pursley I."/>
            <person name="Horton D.L."/>
            <person name="Alikhan N.F."/>
            <person name="Baker D."/>
            <person name="Gharbi K."/>
            <person name="Hall N."/>
            <person name="Watson M."/>
            <person name="Adriaenssens E.M."/>
            <person name="Foster-Nyarko E."/>
            <person name="Jarju S."/>
            <person name="Secka A."/>
            <person name="Antonio M."/>
            <person name="Oren A."/>
            <person name="Chaudhuri R.R."/>
            <person name="La Ragione R."/>
            <person name="Hildebrand F."/>
            <person name="Pallen M.J."/>
        </authorList>
    </citation>
    <scope>NUCLEOTIDE SEQUENCE</scope>
    <source>
        <strain evidence="8">CHK183-1962</strain>
    </source>
</reference>
<evidence type="ECO:0000256" key="3">
    <source>
        <dbReference type="ARBA" id="ARBA00022679"/>
    </source>
</evidence>
<evidence type="ECO:0000256" key="2">
    <source>
        <dbReference type="ARBA" id="ARBA00022603"/>
    </source>
</evidence>
<dbReference type="Proteomes" id="UP000886890">
    <property type="component" value="Unassembled WGS sequence"/>
</dbReference>
<dbReference type="Gene3D" id="3.30.950.10">
    <property type="entry name" value="Methyltransferase, Cobalt-precorrin-4 Transmethylase, Domain 2"/>
    <property type="match status" value="1"/>
</dbReference>
<dbReference type="GO" id="GO:0019354">
    <property type="term" value="P:siroheme biosynthetic process"/>
    <property type="evidence" value="ECO:0007669"/>
    <property type="project" value="InterPro"/>
</dbReference>
<dbReference type="Pfam" id="PF00590">
    <property type="entry name" value="TP_methylase"/>
    <property type="match status" value="1"/>
</dbReference>